<feature type="domain" description="VOC" evidence="1">
    <location>
        <begin position="2"/>
        <end position="116"/>
    </location>
</feature>
<dbReference type="InterPro" id="IPR029068">
    <property type="entry name" value="Glyas_Bleomycin-R_OHBP_Dase"/>
</dbReference>
<organism evidence="2 3">
    <name type="scientific">Lysinibacillus parviboronicapiens</name>
    <dbReference type="NCBI Taxonomy" id="436516"/>
    <lineage>
        <taxon>Bacteria</taxon>
        <taxon>Bacillati</taxon>
        <taxon>Bacillota</taxon>
        <taxon>Bacilli</taxon>
        <taxon>Bacillales</taxon>
        <taxon>Bacillaceae</taxon>
        <taxon>Lysinibacillus</taxon>
    </lineage>
</organism>
<accession>A0ABV2PHJ9</accession>
<proteinExistence type="predicted"/>
<dbReference type="RefSeq" id="WP_107926092.1">
    <property type="nucleotide sequence ID" value="NZ_JBEPSB010000005.1"/>
</dbReference>
<dbReference type="InterPro" id="IPR040553">
    <property type="entry name" value="TxDE"/>
</dbReference>
<keyword evidence="3" id="KW-1185">Reference proteome</keyword>
<dbReference type="Pfam" id="PF18711">
    <property type="entry name" value="TxDE"/>
    <property type="match status" value="1"/>
</dbReference>
<comment type="caution">
    <text evidence="2">The sequence shown here is derived from an EMBL/GenBank/DDBJ whole genome shotgun (WGS) entry which is preliminary data.</text>
</comment>
<reference evidence="2 3" key="1">
    <citation type="submission" date="2024-06" db="EMBL/GenBank/DDBJ databases">
        <title>Sorghum-associated microbial communities from plants grown in Nebraska, USA.</title>
        <authorList>
            <person name="Schachtman D."/>
        </authorList>
    </citation>
    <scope>NUCLEOTIDE SEQUENCE [LARGE SCALE GENOMIC DNA]</scope>
    <source>
        <strain evidence="2 3">736</strain>
    </source>
</reference>
<evidence type="ECO:0000259" key="1">
    <source>
        <dbReference type="PROSITE" id="PS51819"/>
    </source>
</evidence>
<dbReference type="InterPro" id="IPR037523">
    <property type="entry name" value="VOC_core"/>
</dbReference>
<evidence type="ECO:0000313" key="2">
    <source>
        <dbReference type="EMBL" id="MET4560380.1"/>
    </source>
</evidence>
<gene>
    <name evidence="2" type="ORF">ABIA69_001524</name>
</gene>
<protein>
    <submittedName>
        <fullName evidence="2">Catechol 2,3-dioxygenase-like lactoylglutathione lyase family enzyme</fullName>
    </submittedName>
</protein>
<dbReference type="Proteomes" id="UP001549363">
    <property type="component" value="Unassembled WGS sequence"/>
</dbReference>
<evidence type="ECO:0000313" key="3">
    <source>
        <dbReference type="Proteomes" id="UP001549363"/>
    </source>
</evidence>
<dbReference type="SUPFAM" id="SSF54593">
    <property type="entry name" value="Glyoxalase/Bleomycin resistance protein/Dihydroxybiphenyl dioxygenase"/>
    <property type="match status" value="1"/>
</dbReference>
<dbReference type="Gene3D" id="3.10.180.10">
    <property type="entry name" value="2,3-Dihydroxybiphenyl 1,2-Dioxygenase, domain 1"/>
    <property type="match status" value="1"/>
</dbReference>
<dbReference type="PROSITE" id="PS51819">
    <property type="entry name" value="VOC"/>
    <property type="match status" value="1"/>
</dbReference>
<sequence>MRITKVKLFAYDLPNMKKFYCEKLGLVLLTSNDSFFEIAVGKSILTFEWIPTAIQKQYHFAFNIPSNLFVQAKHWVKQRLEVLQLDQQDEVYFEALKAHSLYFYDPEGNVVELIARCEVNPKNDSDSFSSEHLLNIGEINLTTDSIQAVAARIMEYGILPCFGEEIRTDALTFIGNYQDGANILLGPSKRNWYFSNKDAIVSPLTIEVNSALQLNMTEHGEFMILKL</sequence>
<dbReference type="EMBL" id="JBEPSB010000005">
    <property type="protein sequence ID" value="MET4560380.1"/>
    <property type="molecule type" value="Genomic_DNA"/>
</dbReference>
<name>A0ABV2PHJ9_9BACI</name>